<dbReference type="GO" id="GO:0038023">
    <property type="term" value="F:signaling receptor activity"/>
    <property type="evidence" value="ECO:0007669"/>
    <property type="project" value="TreeGrafter"/>
</dbReference>
<evidence type="ECO:0000259" key="6">
    <source>
        <dbReference type="Pfam" id="PF01094"/>
    </source>
</evidence>
<evidence type="ECO:0000256" key="4">
    <source>
        <dbReference type="ARBA" id="ARBA00023136"/>
    </source>
</evidence>
<keyword evidence="2" id="KW-0812">Transmembrane</keyword>
<feature type="domain" description="Receptor ligand binding region" evidence="6">
    <location>
        <begin position="77"/>
        <end position="158"/>
    </location>
</feature>
<feature type="signal peptide" evidence="5">
    <location>
        <begin position="1"/>
        <end position="26"/>
    </location>
</feature>
<evidence type="ECO:0000313" key="8">
    <source>
        <dbReference type="Proteomes" id="UP001152320"/>
    </source>
</evidence>
<feature type="chain" id="PRO_5040500729" evidence="5">
    <location>
        <begin position="27"/>
        <end position="184"/>
    </location>
</feature>
<dbReference type="GO" id="GO:0016020">
    <property type="term" value="C:membrane"/>
    <property type="evidence" value="ECO:0007669"/>
    <property type="project" value="UniProtKB-SubCell"/>
</dbReference>
<dbReference type="PANTHER" id="PTHR44755:SF8">
    <property type="entry name" value="RECEPTOR LIGAND BINDING REGION DOMAIN-CONTAINING PROTEIN"/>
    <property type="match status" value="1"/>
</dbReference>
<keyword evidence="5" id="KW-0732">Signal</keyword>
<keyword evidence="4" id="KW-0472">Membrane</keyword>
<sequence length="184" mass="20617">MAHIKTGYKFLTIILRLFSTTILASLQDENNINKTEVDLPTCIDNDREVITIGYLVALRDKGSARAEAERLGLVISGAMSLAVQNVNNQSDLLPGRTLEFQFEDTHGNEDDTVLAVTTLWKNGVVAFIGPDVTCITEARLADAWNLPMISYVSRSFLLVHNAKEKYATLWFLPTLHTVPHFEFY</sequence>
<dbReference type="Pfam" id="PF01094">
    <property type="entry name" value="ANF_receptor"/>
    <property type="match status" value="1"/>
</dbReference>
<dbReference type="InterPro" id="IPR028082">
    <property type="entry name" value="Peripla_BP_I"/>
</dbReference>
<organism evidence="7 8">
    <name type="scientific">Holothuria leucospilota</name>
    <name type="common">Black long sea cucumber</name>
    <name type="synonym">Mertensiothuria leucospilota</name>
    <dbReference type="NCBI Taxonomy" id="206669"/>
    <lineage>
        <taxon>Eukaryota</taxon>
        <taxon>Metazoa</taxon>
        <taxon>Echinodermata</taxon>
        <taxon>Eleutherozoa</taxon>
        <taxon>Echinozoa</taxon>
        <taxon>Holothuroidea</taxon>
        <taxon>Aspidochirotacea</taxon>
        <taxon>Aspidochirotida</taxon>
        <taxon>Holothuriidae</taxon>
        <taxon>Holothuria</taxon>
    </lineage>
</organism>
<comment type="caution">
    <text evidence="7">The sequence shown here is derived from an EMBL/GenBank/DDBJ whole genome shotgun (WGS) entry which is preliminary data.</text>
</comment>
<reference evidence="7" key="1">
    <citation type="submission" date="2021-10" db="EMBL/GenBank/DDBJ databases">
        <title>Tropical sea cucumber genome reveals ecological adaptation and Cuvierian tubules defense mechanism.</title>
        <authorList>
            <person name="Chen T."/>
        </authorList>
    </citation>
    <scope>NUCLEOTIDE SEQUENCE</scope>
    <source>
        <strain evidence="7">Nanhai2018</strain>
        <tissue evidence="7">Muscle</tissue>
    </source>
</reference>
<gene>
    <name evidence="7" type="ORF">HOLleu_17473</name>
</gene>
<proteinExistence type="predicted"/>
<dbReference type="InterPro" id="IPR001828">
    <property type="entry name" value="ANF_lig-bd_rcpt"/>
</dbReference>
<evidence type="ECO:0000256" key="2">
    <source>
        <dbReference type="ARBA" id="ARBA00022692"/>
    </source>
</evidence>
<dbReference type="AlphaFoldDB" id="A0A9Q1C271"/>
<evidence type="ECO:0000256" key="5">
    <source>
        <dbReference type="SAM" id="SignalP"/>
    </source>
</evidence>
<evidence type="ECO:0000313" key="7">
    <source>
        <dbReference type="EMBL" id="KAJ8036830.1"/>
    </source>
</evidence>
<dbReference type="PANTHER" id="PTHR44755">
    <property type="entry name" value="NATRIURETIC PEPTIDE RECEPTOR 3-RELATED"/>
    <property type="match status" value="1"/>
</dbReference>
<accession>A0A9Q1C271</accession>
<evidence type="ECO:0000256" key="1">
    <source>
        <dbReference type="ARBA" id="ARBA00004370"/>
    </source>
</evidence>
<protein>
    <submittedName>
        <fullName evidence="7">Speract receptor</fullName>
    </submittedName>
</protein>
<dbReference type="EMBL" id="JAIZAY010000008">
    <property type="protein sequence ID" value="KAJ8036830.1"/>
    <property type="molecule type" value="Genomic_DNA"/>
</dbReference>
<dbReference type="OrthoDB" id="1890790at2759"/>
<dbReference type="GO" id="GO:0017046">
    <property type="term" value="F:peptide hormone binding"/>
    <property type="evidence" value="ECO:0007669"/>
    <property type="project" value="TreeGrafter"/>
</dbReference>
<dbReference type="Proteomes" id="UP001152320">
    <property type="component" value="Chromosome 8"/>
</dbReference>
<keyword evidence="8" id="KW-1185">Reference proteome</keyword>
<dbReference type="GO" id="GO:0007165">
    <property type="term" value="P:signal transduction"/>
    <property type="evidence" value="ECO:0007669"/>
    <property type="project" value="TreeGrafter"/>
</dbReference>
<keyword evidence="7" id="KW-0675">Receptor</keyword>
<comment type="subcellular location">
    <subcellularLocation>
        <location evidence="1">Membrane</location>
    </subcellularLocation>
</comment>
<dbReference type="Gene3D" id="3.40.50.2300">
    <property type="match status" value="1"/>
</dbReference>
<dbReference type="InterPro" id="IPR052612">
    <property type="entry name" value="ANP_Clearance_Receptor"/>
</dbReference>
<name>A0A9Q1C271_HOLLE</name>
<dbReference type="SUPFAM" id="SSF53822">
    <property type="entry name" value="Periplasmic binding protein-like I"/>
    <property type="match status" value="1"/>
</dbReference>
<keyword evidence="3" id="KW-1133">Transmembrane helix</keyword>
<evidence type="ECO:0000256" key="3">
    <source>
        <dbReference type="ARBA" id="ARBA00022989"/>
    </source>
</evidence>